<dbReference type="AlphaFoldDB" id="A0A073JTW8"/>
<keyword evidence="1" id="KW-1133">Transmembrane helix</keyword>
<keyword evidence="3" id="KW-1185">Reference proteome</keyword>
<dbReference type="RefSeq" id="WP_034642729.1">
    <property type="nucleotide sequence ID" value="NZ_CBCSJC010000006.1"/>
</dbReference>
<accession>A0A073JTW8</accession>
<proteinExistence type="predicted"/>
<keyword evidence="1" id="KW-0812">Transmembrane</keyword>
<evidence type="ECO:0000256" key="1">
    <source>
        <dbReference type="SAM" id="Phobius"/>
    </source>
</evidence>
<name>A0A073JTW8_9BACI</name>
<sequence length="75" mass="8221">MGKLSITLSIAVIITSIYSTLTDSDSALPLILLFLGGIVLTTGVERIKEGRKKLGFGNILFGIFIWSNVAWIYFL</sequence>
<reference evidence="2 3" key="1">
    <citation type="submission" date="2014-06" db="EMBL/GenBank/DDBJ databases">
        <title>Draft genome sequence of Bacillus manliponensis JCM 15802 (MCCC 1A00708).</title>
        <authorList>
            <person name="Lai Q."/>
            <person name="Liu Y."/>
            <person name="Shao Z."/>
        </authorList>
    </citation>
    <scope>NUCLEOTIDE SEQUENCE [LARGE SCALE GENOMIC DNA]</scope>
    <source>
        <strain evidence="2 3">JCM 15802</strain>
    </source>
</reference>
<dbReference type="STRING" id="574376.BAMA_11750"/>
<feature type="transmembrane region" description="Helical" evidence="1">
    <location>
        <begin position="29"/>
        <end position="47"/>
    </location>
</feature>
<feature type="transmembrane region" description="Helical" evidence="1">
    <location>
        <begin position="54"/>
        <end position="74"/>
    </location>
</feature>
<dbReference type="EMBL" id="JOTN01000024">
    <property type="protein sequence ID" value="KEK17636.1"/>
    <property type="molecule type" value="Genomic_DNA"/>
</dbReference>
<protein>
    <recommendedName>
        <fullName evidence="4">DUF3953 domain-containing protein</fullName>
    </recommendedName>
</protein>
<keyword evidence="1" id="KW-0472">Membrane</keyword>
<gene>
    <name evidence="2" type="ORF">BAMA_11750</name>
</gene>
<dbReference type="Proteomes" id="UP000027822">
    <property type="component" value="Unassembled WGS sequence"/>
</dbReference>
<evidence type="ECO:0000313" key="3">
    <source>
        <dbReference type="Proteomes" id="UP000027822"/>
    </source>
</evidence>
<dbReference type="Pfam" id="PF13129">
    <property type="entry name" value="DUF3953"/>
    <property type="match status" value="1"/>
</dbReference>
<evidence type="ECO:0000313" key="2">
    <source>
        <dbReference type="EMBL" id="KEK17636.1"/>
    </source>
</evidence>
<comment type="caution">
    <text evidence="2">The sequence shown here is derived from an EMBL/GenBank/DDBJ whole genome shotgun (WGS) entry which is preliminary data.</text>
</comment>
<evidence type="ECO:0008006" key="4">
    <source>
        <dbReference type="Google" id="ProtNLM"/>
    </source>
</evidence>
<dbReference type="InterPro" id="IPR025018">
    <property type="entry name" value="DUF3953"/>
</dbReference>
<organism evidence="2 3">
    <name type="scientific">Bacillus manliponensis</name>
    <dbReference type="NCBI Taxonomy" id="574376"/>
    <lineage>
        <taxon>Bacteria</taxon>
        <taxon>Bacillati</taxon>
        <taxon>Bacillota</taxon>
        <taxon>Bacilli</taxon>
        <taxon>Bacillales</taxon>
        <taxon>Bacillaceae</taxon>
        <taxon>Bacillus</taxon>
        <taxon>Bacillus cereus group</taxon>
    </lineage>
</organism>